<sequence>MPYELVSSALWRVSKTSPATQHESAQADSIPDTAARTAPDATPSAPERKPTQADSIPDTAAPAPKHRSAPRRESVWTATKSKPTRPRTASAHAAPSPSDSDTSPKTHTHRTSRYNRKPRFSDVRMRQCVVCGDRHKTRAECIQHEIETHNLYRGESRYPLCRACGIPISTLRDLIPHLDQCNPGRGTAHSAFALRLSLSERARGALRADTTQTAGPVTASAPADKAATASAPADEAIASSAAEATQATASAPTDEAIAPSAAEAALAPASAPAAEASASMAVDTTQAQAPATAAEAIASLAADIAQALASATADEVIAPSAAGAARTPVPAPAITTDAVLSDEESSDSGDSLSPVPPPPQMTSSPEVIDLPLGPIRQGPPPPFNDVGAITREDLQEILKNGDLWFHAQMLDDWMQKCLHLPGVDQALVQRAPPIALEHSWAHLDTPGHTQVFTNEDGDMVGMLRLPRRQHYVTFSVFGGNRVEVWDPVPQDTPEEELIQLLRFLLPDHIKARGLQLMSGCLKRQVGGSSCGAIAAMIFYILVSNLRPNLVAFGQDTIRKAILQHLMDIDCPIPFHSRRDTKPRPCTNPCIYPIPAGVPPEGSDYWRSGGVADQHAGSGPTEVVVPPDPHLAQIEVPLSPADLLEAVRAQRAILAAHLGLFPGDAIARHPLNDSTHGQIVFRCCRRCKGICVSTSSSTKVCFPCTGSKKPRANDIGDRTLGTHPKTRERCTNFTYTGEKYIDLLVKRRFPNGIPLTAPPPRPAPTPKPKVHLPASRIKSPRRPRLTRRTQKLPHRLRPGVPDSLIQAIVTRLLTLVSPNSDRIAPFAWHDLFDTLSLLRLKGNGRDKRIAVRLDQIEQGTYIPHAAPTLKLNSQRSRERDVKHAMRLIHEYRPAASCSLLDRDTSIAKHGAATLLALQKLHPGDPFEEVSAYIDIVRATARADIAEFKLPVFTAGTVAKQMQELRSGSSAGPSGLSAKMLKQLRSRCPQELKNSFDGALARVVNAILAGRIPVEMFNSRLVALNKGPNGIKGIRPIAVSEVLIRLAGCCANSVCTEPLKELFGSTQFALQQCSTETVARLLQYHTSKGRFICSSDFRNAFNTLLRQAIIAAVRLQFPALLPYVTAALGGVGNNASLFWGNETIESARGVRQGDPLSPILFSLTVLPILRTLEAEFPGLIVIAYHDDVYLISDDEEMLQRAWARFLSLAGKVGLSPRHDKCFANKGRFSLEDEDGVTKPVTITPEFVALGVPIGSPAYITKHVNKVTDKALRLEGHITPLEVHEYWLVLTRCIVTKVTYLTRAGLDPDLLMPLAKGFDAEIRRRLCNKFGISPSILTPMLHLPAWARGQGLPSMQVDTLVGAIAGLTGTVQTILSLHIDVDLQSLAAPLQNSQIIFSTKEPGWPTSAQNAIDLASTSRALHFVAHKRVLTHLVERDPPPFFPFDLDLGITPDPLTMAQLVEYLALPNSAPAKGQSQTSGRLSVFHTLPTAYCRASNAAMALQLRINNGASLGSDSAIPGPDPVCPRCTMPLIHGHGHQCSKRTSFISARHNMIRDCVANLGKRGGLTTIPEALLQDHQGNPLLPLSPTPPSDEFTSPKSGYGVSPRGCQ</sequence>
<dbReference type="SUPFAM" id="SSF56672">
    <property type="entry name" value="DNA/RNA polymerases"/>
    <property type="match status" value="1"/>
</dbReference>
<keyword evidence="4" id="KW-1185">Reference proteome</keyword>
<dbReference type="Gene3D" id="3.30.70.270">
    <property type="match status" value="1"/>
</dbReference>
<feature type="compositionally biased region" description="Pro residues" evidence="1">
    <location>
        <begin position="755"/>
        <end position="766"/>
    </location>
</feature>
<proteinExistence type="predicted"/>
<dbReference type="Proteomes" id="UP000265618">
    <property type="component" value="Unassembled WGS sequence"/>
</dbReference>
<feature type="domain" description="Reverse transcriptase" evidence="2">
    <location>
        <begin position="1003"/>
        <end position="1251"/>
    </location>
</feature>
<name>A0A9K3GIF3_9EUKA</name>
<evidence type="ECO:0000256" key="1">
    <source>
        <dbReference type="SAM" id="MobiDB-lite"/>
    </source>
</evidence>
<dbReference type="InterPro" id="IPR043502">
    <property type="entry name" value="DNA/RNA_pol_sf"/>
</dbReference>
<accession>A0A9K3GIF3</accession>
<dbReference type="PROSITE" id="PS50878">
    <property type="entry name" value="RT_POL"/>
    <property type="match status" value="1"/>
</dbReference>
<feature type="compositionally biased region" description="Low complexity" evidence="1">
    <location>
        <begin position="31"/>
        <end position="45"/>
    </location>
</feature>
<gene>
    <name evidence="3" type="ORF">KIPB_005708</name>
</gene>
<evidence type="ECO:0000313" key="4">
    <source>
        <dbReference type="Proteomes" id="UP000265618"/>
    </source>
</evidence>
<feature type="compositionally biased region" description="Low complexity" evidence="1">
    <location>
        <begin position="218"/>
        <end position="255"/>
    </location>
</feature>
<evidence type="ECO:0000259" key="2">
    <source>
        <dbReference type="PROSITE" id="PS50878"/>
    </source>
</evidence>
<dbReference type="EMBL" id="BDIP01001367">
    <property type="protein sequence ID" value="GIQ84253.1"/>
    <property type="molecule type" value="Genomic_DNA"/>
</dbReference>
<dbReference type="InterPro" id="IPR000477">
    <property type="entry name" value="RT_dom"/>
</dbReference>
<feature type="non-terminal residue" evidence="3">
    <location>
        <position position="1607"/>
    </location>
</feature>
<feature type="compositionally biased region" description="Low complexity" evidence="1">
    <location>
        <begin position="86"/>
        <end position="105"/>
    </location>
</feature>
<dbReference type="PANTHER" id="PTHR48148">
    <property type="entry name" value="KERATINOCYTE PROLINE-RICH PROTEIN"/>
    <property type="match status" value="1"/>
</dbReference>
<organism evidence="3 4">
    <name type="scientific">Kipferlia bialata</name>
    <dbReference type="NCBI Taxonomy" id="797122"/>
    <lineage>
        <taxon>Eukaryota</taxon>
        <taxon>Metamonada</taxon>
        <taxon>Carpediemonas-like organisms</taxon>
        <taxon>Kipferlia</taxon>
    </lineage>
</organism>
<comment type="caution">
    <text evidence="3">The sequence shown here is derived from an EMBL/GenBank/DDBJ whole genome shotgun (WGS) entry which is preliminary data.</text>
</comment>
<feature type="region of interest" description="Disordered" evidence="1">
    <location>
        <begin position="13"/>
        <end position="119"/>
    </location>
</feature>
<dbReference type="PANTHER" id="PTHR48148:SF3">
    <property type="entry name" value="KERATINOCYTE PROLINE-RICH PROTEIN"/>
    <property type="match status" value="1"/>
</dbReference>
<protein>
    <recommendedName>
        <fullName evidence="2">Reverse transcriptase domain-containing protein</fullName>
    </recommendedName>
</protein>
<feature type="compositionally biased region" description="Polar residues" evidence="1">
    <location>
        <begin position="14"/>
        <end position="27"/>
    </location>
</feature>
<feature type="region of interest" description="Disordered" evidence="1">
    <location>
        <begin position="205"/>
        <end position="255"/>
    </location>
</feature>
<evidence type="ECO:0000313" key="3">
    <source>
        <dbReference type="EMBL" id="GIQ84253.1"/>
    </source>
</evidence>
<dbReference type="InterPro" id="IPR043128">
    <property type="entry name" value="Rev_trsase/Diguanyl_cyclase"/>
</dbReference>
<feature type="compositionally biased region" description="Basic residues" evidence="1">
    <location>
        <begin position="106"/>
        <end position="118"/>
    </location>
</feature>
<reference evidence="3 4" key="1">
    <citation type="journal article" date="2018" name="PLoS ONE">
        <title>The draft genome of Kipferlia bialata reveals reductive genome evolution in fornicate parasites.</title>
        <authorList>
            <person name="Tanifuji G."/>
            <person name="Takabayashi S."/>
            <person name="Kume K."/>
            <person name="Takagi M."/>
            <person name="Nakayama T."/>
            <person name="Kamikawa R."/>
            <person name="Inagaki Y."/>
            <person name="Hashimoto T."/>
        </authorList>
    </citation>
    <scope>NUCLEOTIDE SEQUENCE [LARGE SCALE GENOMIC DNA]</scope>
    <source>
        <strain evidence="3">NY0173</strain>
    </source>
</reference>
<dbReference type="OrthoDB" id="7485566at2759"/>
<feature type="region of interest" description="Disordered" evidence="1">
    <location>
        <begin position="752"/>
        <end position="773"/>
    </location>
</feature>
<dbReference type="Pfam" id="PF00078">
    <property type="entry name" value="RVT_1"/>
    <property type="match status" value="1"/>
</dbReference>
<feature type="region of interest" description="Disordered" evidence="1">
    <location>
        <begin position="339"/>
        <end position="372"/>
    </location>
</feature>
<feature type="region of interest" description="Disordered" evidence="1">
    <location>
        <begin position="1575"/>
        <end position="1607"/>
    </location>
</feature>
<feature type="compositionally biased region" description="Low complexity" evidence="1">
    <location>
        <begin position="361"/>
        <end position="372"/>
    </location>
</feature>